<keyword evidence="1" id="KW-0812">Transmembrane</keyword>
<evidence type="ECO:0000256" key="1">
    <source>
        <dbReference type="SAM" id="Phobius"/>
    </source>
</evidence>
<proteinExistence type="predicted"/>
<dbReference type="EMBL" id="CP076022">
    <property type="protein sequence ID" value="QWC09405.1"/>
    <property type="molecule type" value="Genomic_DNA"/>
</dbReference>
<gene>
    <name evidence="3" type="ORF">KKR91_13045</name>
</gene>
<reference evidence="3 4" key="1">
    <citation type="submission" date="2021-05" db="EMBL/GenBank/DDBJ databases">
        <title>Novel species in genus Arthrobacter.</title>
        <authorList>
            <person name="Zhang G."/>
        </authorList>
    </citation>
    <scope>NUCLEOTIDE SEQUENCE [LARGE SCALE GENOMIC DNA]</scope>
    <source>
        <strain evidence="4">zg-ZUI227</strain>
    </source>
</reference>
<feature type="transmembrane region" description="Helical" evidence="1">
    <location>
        <begin position="164"/>
        <end position="184"/>
    </location>
</feature>
<dbReference type="AlphaFoldDB" id="A0A975M3V4"/>
<keyword evidence="1" id="KW-0472">Membrane</keyword>
<feature type="signal peptide" evidence="2">
    <location>
        <begin position="1"/>
        <end position="26"/>
    </location>
</feature>
<dbReference type="KEGG" id="ajg:KKR91_13045"/>
<evidence type="ECO:0000313" key="3">
    <source>
        <dbReference type="EMBL" id="QWC09405.1"/>
    </source>
</evidence>
<name>A0A975M3V4_9MICC</name>
<evidence type="ECO:0000256" key="2">
    <source>
        <dbReference type="SAM" id="SignalP"/>
    </source>
</evidence>
<evidence type="ECO:0008006" key="5">
    <source>
        <dbReference type="Google" id="ProtNLM"/>
    </source>
</evidence>
<feature type="transmembrane region" description="Helical" evidence="1">
    <location>
        <begin position="248"/>
        <end position="268"/>
    </location>
</feature>
<keyword evidence="4" id="KW-1185">Reference proteome</keyword>
<sequence length="279" mass="28334">MRTLCSALLGLAAVLLAVTAFCSAWLAENVVSDTGFTALGQPLGTDPAFQEDLSEAIGEEAAATVQVPDALVPLIQPLITGAVQGVQSLPEYPQAWDQTLQRSHALTFDGGPDITLDVAPLVSLVTGSIGAQSGIDVAPPEQSPITLAGGDQQRNLDALVSVAGAWPFLALGAAAAAVLALLAARHRSAALAWLGAGALISGGLLWFAAGSLPSLAARPAYSSAVAETFAAAFASEAAASLQAWTLPFMLGAAALLVLGLILGSVSGSRRRRRAYGRRS</sequence>
<evidence type="ECO:0000313" key="4">
    <source>
        <dbReference type="Proteomes" id="UP000676885"/>
    </source>
</evidence>
<feature type="transmembrane region" description="Helical" evidence="1">
    <location>
        <begin position="191"/>
        <end position="209"/>
    </location>
</feature>
<organism evidence="3 4">
    <name type="scientific">Arthrobacter jiangjiafuii</name>
    <dbReference type="NCBI Taxonomy" id="2817475"/>
    <lineage>
        <taxon>Bacteria</taxon>
        <taxon>Bacillati</taxon>
        <taxon>Actinomycetota</taxon>
        <taxon>Actinomycetes</taxon>
        <taxon>Micrococcales</taxon>
        <taxon>Micrococcaceae</taxon>
        <taxon>Arthrobacter</taxon>
    </lineage>
</organism>
<feature type="chain" id="PRO_5036713023" description="Integral membrane protein" evidence="2">
    <location>
        <begin position="27"/>
        <end position="279"/>
    </location>
</feature>
<keyword evidence="2" id="KW-0732">Signal</keyword>
<keyword evidence="1" id="KW-1133">Transmembrane helix</keyword>
<protein>
    <recommendedName>
        <fullName evidence="5">Integral membrane protein</fullName>
    </recommendedName>
</protein>
<accession>A0A975M3V4</accession>
<dbReference type="RefSeq" id="WP_210231128.1">
    <property type="nucleotide sequence ID" value="NZ_CP076022.1"/>
</dbReference>
<dbReference type="Proteomes" id="UP000676885">
    <property type="component" value="Chromosome"/>
</dbReference>